<dbReference type="Pfam" id="PF06945">
    <property type="entry name" value="DUF1289"/>
    <property type="match status" value="1"/>
</dbReference>
<reference evidence="1 2" key="1">
    <citation type="submission" date="2019-02" db="EMBL/GenBank/DDBJ databases">
        <title>Dyella amyloliquefaciens sp. nov., isolated from forest soil.</title>
        <authorList>
            <person name="Gao Z.-H."/>
            <person name="Qiu L.-H."/>
        </authorList>
    </citation>
    <scope>NUCLEOTIDE SEQUENCE [LARGE SCALE GENOMIC DNA]</scope>
    <source>
        <strain evidence="1 2">KACC 12747</strain>
    </source>
</reference>
<dbReference type="Proteomes" id="UP000291822">
    <property type="component" value="Unassembled WGS sequence"/>
</dbReference>
<dbReference type="PANTHER" id="PTHR35175:SF2">
    <property type="entry name" value="DUF1289 DOMAIN-CONTAINING PROTEIN"/>
    <property type="match status" value="1"/>
</dbReference>
<evidence type="ECO:0000313" key="2">
    <source>
        <dbReference type="Proteomes" id="UP000291822"/>
    </source>
</evidence>
<proteinExistence type="predicted"/>
<organism evidence="1 2">
    <name type="scientific">Dyella soli</name>
    <dbReference type="NCBI Taxonomy" id="522319"/>
    <lineage>
        <taxon>Bacteria</taxon>
        <taxon>Pseudomonadati</taxon>
        <taxon>Pseudomonadota</taxon>
        <taxon>Gammaproteobacteria</taxon>
        <taxon>Lysobacterales</taxon>
        <taxon>Rhodanobacteraceae</taxon>
        <taxon>Dyella</taxon>
    </lineage>
</organism>
<gene>
    <name evidence="1" type="ORF">EZM97_17140</name>
</gene>
<keyword evidence="2" id="KW-1185">Reference proteome</keyword>
<sequence length="67" mass="7364">MAGLMLTDPAPTPTLPLSPCIGICQLDARGYCIGCLRTGDEIARWRGMSDLERLHVMREVLPARKVP</sequence>
<dbReference type="PANTHER" id="PTHR35175">
    <property type="entry name" value="DUF1289 DOMAIN-CONTAINING PROTEIN"/>
    <property type="match status" value="1"/>
</dbReference>
<protein>
    <submittedName>
        <fullName evidence="1">DUF1289 domain-containing protein</fullName>
    </submittedName>
</protein>
<dbReference type="InterPro" id="IPR010710">
    <property type="entry name" value="DUF1289"/>
</dbReference>
<dbReference type="AlphaFoldDB" id="A0A4R0YW55"/>
<name>A0A4R0YW55_9GAMM</name>
<dbReference type="EMBL" id="SJTG01000002">
    <property type="protein sequence ID" value="TCI10590.1"/>
    <property type="molecule type" value="Genomic_DNA"/>
</dbReference>
<accession>A0A4R0YW55</accession>
<evidence type="ECO:0000313" key="1">
    <source>
        <dbReference type="EMBL" id="TCI10590.1"/>
    </source>
</evidence>
<comment type="caution">
    <text evidence="1">The sequence shown here is derived from an EMBL/GenBank/DDBJ whole genome shotgun (WGS) entry which is preliminary data.</text>
</comment>